<protein>
    <submittedName>
        <fullName evidence="1">Uncharacterized protein</fullName>
    </submittedName>
</protein>
<accession>A0A5S9QGN4</accession>
<evidence type="ECO:0000313" key="1">
    <source>
        <dbReference type="EMBL" id="CAA0117788.1"/>
    </source>
</evidence>
<proteinExistence type="predicted"/>
<dbReference type="EMBL" id="CACSIO010000026">
    <property type="protein sequence ID" value="CAA0117788.1"/>
    <property type="molecule type" value="Genomic_DNA"/>
</dbReference>
<dbReference type="AlphaFoldDB" id="A0A5S9QGN4"/>
<sequence length="145" mass="15969">MNMNTQKISIVFALSSILLQSGCSSDKAYAESPCPSEIYGAEIAVLDSVSKEIVSTSSVYLSGKSFNENGEVVEAETQIIYNSDSETYLYEPLVENSRLNLNKSKESFIYVIDSNYNSNVSAAYNYSCTELKQTIYLCPNGTACR</sequence>
<dbReference type="Proteomes" id="UP000441399">
    <property type="component" value="Unassembled WGS sequence"/>
</dbReference>
<reference evidence="1 2" key="1">
    <citation type="submission" date="2019-11" db="EMBL/GenBank/DDBJ databases">
        <authorList>
            <person name="Holert J."/>
        </authorList>
    </citation>
    <scope>NUCLEOTIDE SEQUENCE [LARGE SCALE GENOMIC DNA]</scope>
    <source>
        <strain evidence="1">SB11_3</strain>
    </source>
</reference>
<gene>
    <name evidence="1" type="ORF">OPDIPICF_04799</name>
</gene>
<organism evidence="1 2">
    <name type="scientific">BD1-7 clade bacterium</name>
    <dbReference type="NCBI Taxonomy" id="2029982"/>
    <lineage>
        <taxon>Bacteria</taxon>
        <taxon>Pseudomonadati</taxon>
        <taxon>Pseudomonadota</taxon>
        <taxon>Gammaproteobacteria</taxon>
        <taxon>Cellvibrionales</taxon>
        <taxon>Spongiibacteraceae</taxon>
        <taxon>BD1-7 clade</taxon>
    </lineage>
</organism>
<keyword evidence="2" id="KW-1185">Reference proteome</keyword>
<evidence type="ECO:0000313" key="2">
    <source>
        <dbReference type="Proteomes" id="UP000441399"/>
    </source>
</evidence>
<name>A0A5S9QGN4_9GAMM</name>